<organism evidence="1">
    <name type="scientific">marine sediment metagenome</name>
    <dbReference type="NCBI Taxonomy" id="412755"/>
    <lineage>
        <taxon>unclassified sequences</taxon>
        <taxon>metagenomes</taxon>
        <taxon>ecological metagenomes</taxon>
    </lineage>
</organism>
<comment type="caution">
    <text evidence="1">The sequence shown here is derived from an EMBL/GenBank/DDBJ whole genome shotgun (WGS) entry which is preliminary data.</text>
</comment>
<feature type="non-terminal residue" evidence="1">
    <location>
        <position position="1"/>
    </location>
</feature>
<reference evidence="1" key="1">
    <citation type="journal article" date="2014" name="Front. Microbiol.">
        <title>High frequency of phylogenetically diverse reductive dehalogenase-homologous genes in deep subseafloor sedimentary metagenomes.</title>
        <authorList>
            <person name="Kawai M."/>
            <person name="Futagami T."/>
            <person name="Toyoda A."/>
            <person name="Takaki Y."/>
            <person name="Nishi S."/>
            <person name="Hori S."/>
            <person name="Arai W."/>
            <person name="Tsubouchi T."/>
            <person name="Morono Y."/>
            <person name="Uchiyama I."/>
            <person name="Ito T."/>
            <person name="Fujiyama A."/>
            <person name="Inagaki F."/>
            <person name="Takami H."/>
        </authorList>
    </citation>
    <scope>NUCLEOTIDE SEQUENCE</scope>
    <source>
        <strain evidence="1">Expedition CK06-06</strain>
    </source>
</reference>
<proteinExistence type="predicted"/>
<name>X1TFI7_9ZZZZ</name>
<accession>X1TFI7</accession>
<sequence>RRVLFTEAIPMKYRGKKIPGIKNSERLIKMIGCIQDNNYIIHLINLKGINKPLTLKFSNRKWLNIEKIVLEPHKKELKIETQVKHIDLSLSSEDVDKIDTILRIFVRS</sequence>
<protein>
    <submittedName>
        <fullName evidence="1">Uncharacterized protein</fullName>
    </submittedName>
</protein>
<dbReference type="EMBL" id="BARW01011353">
    <property type="protein sequence ID" value="GAI86360.1"/>
    <property type="molecule type" value="Genomic_DNA"/>
</dbReference>
<gene>
    <name evidence="1" type="ORF">S12H4_21928</name>
</gene>
<evidence type="ECO:0000313" key="1">
    <source>
        <dbReference type="EMBL" id="GAI86360.1"/>
    </source>
</evidence>
<dbReference type="AlphaFoldDB" id="X1TFI7"/>